<dbReference type="GO" id="GO:0006631">
    <property type="term" value="P:fatty acid metabolic process"/>
    <property type="evidence" value="ECO:0007669"/>
    <property type="project" value="TreeGrafter"/>
</dbReference>
<dbReference type="GO" id="GO:0031956">
    <property type="term" value="F:medium-chain fatty acid-CoA ligase activity"/>
    <property type="evidence" value="ECO:0007669"/>
    <property type="project" value="TreeGrafter"/>
</dbReference>
<dbReference type="InterPro" id="IPR045851">
    <property type="entry name" value="AMP-bd_C_sf"/>
</dbReference>
<proteinExistence type="inferred from homology"/>
<name>A0A938YGZ5_9ACTN</name>
<feature type="region of interest" description="Disordered" evidence="3">
    <location>
        <begin position="633"/>
        <end position="698"/>
    </location>
</feature>
<keyword evidence="7" id="KW-1185">Reference proteome</keyword>
<evidence type="ECO:0000256" key="3">
    <source>
        <dbReference type="SAM" id="MobiDB-lite"/>
    </source>
</evidence>
<evidence type="ECO:0000256" key="1">
    <source>
        <dbReference type="ARBA" id="ARBA00006432"/>
    </source>
</evidence>
<evidence type="ECO:0000313" key="6">
    <source>
        <dbReference type="EMBL" id="MBM9475747.1"/>
    </source>
</evidence>
<sequence length="698" mass="71504">MNTDPPVSRPETASRPPRNVADLVRSAAVRFGDRPALLSSGPERTWAQVDAAVDAGVADLARFGLGVGERVVVALPSGPDLVVTLLALARAGLVAVPIGPDRRDVGAVADLVGAAAAIALDRGHWLPIAIDAPRVAQWWDRTPAGGAPTESTPAVAGGEDLVWLARAGRGPRPVMISHRAILAGSAAVPALPGLALTGDDRVLQLLPLHHLAGWVTSFLPLTVVGGAAVHPDPVPPTAAADPHPARGPARAGLVAIARHRATVLPTTPGLCHELLTAPGAAQALASVRLITSATAPLAPADVALAREVTSRPVWEGYGITESCGVVTSTLTTAEPRLGSVGRALPGVQVRIVGQDGRDVEPAPGPQPSDDTDDGGGLDDPSADLGSDGEVGRIVVRSPSLFSGYWPDGKAGPGVDGWFVTGDLGYQDETGELRLVDRFAETISVSGFTVYPREVEDVLRAHPRVAQAAVVGVPGPAGQQVVAVYTVRPAPGTGEDETADPADGSAGGDGAAVDGADGAPAVTAGAEPSGEVAEVAEGAGATDRADGARTQDRPSTAAPSKAVTSEAVTWKAATSKDAPPAGAPLTVAELRAHVEAHLAQFKYPAAYQQVPTLPRTEVGRIDRPEVARDYVRTWGRHRPPQLTAVPPSGATPDDAGSPDDAAVDVTPEQVGDITQLGTRLPAPGDRRHRGRRDTDDDLF</sequence>
<dbReference type="InterPro" id="IPR025110">
    <property type="entry name" value="AMP-bd_C"/>
</dbReference>
<dbReference type="PANTHER" id="PTHR43201:SF5">
    <property type="entry name" value="MEDIUM-CHAIN ACYL-COA LIGASE ACSF2, MITOCHONDRIAL"/>
    <property type="match status" value="1"/>
</dbReference>
<dbReference type="Gene3D" id="3.40.50.12780">
    <property type="entry name" value="N-terminal domain of ligase-like"/>
    <property type="match status" value="1"/>
</dbReference>
<dbReference type="Gene3D" id="3.30.300.30">
    <property type="match status" value="2"/>
</dbReference>
<dbReference type="Proteomes" id="UP000663801">
    <property type="component" value="Unassembled WGS sequence"/>
</dbReference>
<evidence type="ECO:0000259" key="5">
    <source>
        <dbReference type="Pfam" id="PF13193"/>
    </source>
</evidence>
<dbReference type="EMBL" id="JAERWL010000005">
    <property type="protein sequence ID" value="MBM9475747.1"/>
    <property type="molecule type" value="Genomic_DNA"/>
</dbReference>
<reference evidence="6" key="1">
    <citation type="submission" date="2021-01" db="EMBL/GenBank/DDBJ databases">
        <title>KCTC 19127 draft genome.</title>
        <authorList>
            <person name="An D."/>
        </authorList>
    </citation>
    <scope>NUCLEOTIDE SEQUENCE</scope>
    <source>
        <strain evidence="6">KCTC 19127</strain>
    </source>
</reference>
<feature type="domain" description="AMP-dependent synthetase/ligase" evidence="4">
    <location>
        <begin position="171"/>
        <end position="405"/>
    </location>
</feature>
<gene>
    <name evidence="6" type="ORF">JL107_04740</name>
</gene>
<evidence type="ECO:0000259" key="4">
    <source>
        <dbReference type="Pfam" id="PF00501"/>
    </source>
</evidence>
<dbReference type="Pfam" id="PF00501">
    <property type="entry name" value="AMP-binding"/>
    <property type="match status" value="2"/>
</dbReference>
<dbReference type="InterPro" id="IPR000873">
    <property type="entry name" value="AMP-dep_synth/lig_dom"/>
</dbReference>
<feature type="region of interest" description="Disordered" evidence="3">
    <location>
        <begin position="354"/>
        <end position="389"/>
    </location>
</feature>
<dbReference type="SUPFAM" id="SSF56801">
    <property type="entry name" value="Acetyl-CoA synthetase-like"/>
    <property type="match status" value="1"/>
</dbReference>
<accession>A0A938YGZ5</accession>
<organism evidence="6 7">
    <name type="scientific">Nakamurella flavida</name>
    <dbReference type="NCBI Taxonomy" id="363630"/>
    <lineage>
        <taxon>Bacteria</taxon>
        <taxon>Bacillati</taxon>
        <taxon>Actinomycetota</taxon>
        <taxon>Actinomycetes</taxon>
        <taxon>Nakamurellales</taxon>
        <taxon>Nakamurellaceae</taxon>
        <taxon>Nakamurella</taxon>
    </lineage>
</organism>
<feature type="region of interest" description="Disordered" evidence="3">
    <location>
        <begin position="489"/>
        <end position="563"/>
    </location>
</feature>
<dbReference type="RefSeq" id="WP_205255843.1">
    <property type="nucleotide sequence ID" value="NZ_BAAAPV010000002.1"/>
</dbReference>
<feature type="compositionally biased region" description="Basic and acidic residues" evidence="3">
    <location>
        <begin position="542"/>
        <end position="551"/>
    </location>
</feature>
<comment type="caution">
    <text evidence="6">The sequence shown here is derived from an EMBL/GenBank/DDBJ whole genome shotgun (WGS) entry which is preliminary data.</text>
</comment>
<feature type="compositionally biased region" description="Polar residues" evidence="3">
    <location>
        <begin position="552"/>
        <end position="563"/>
    </location>
</feature>
<comment type="similarity">
    <text evidence="1">Belongs to the ATP-dependent AMP-binding enzyme family.</text>
</comment>
<dbReference type="PANTHER" id="PTHR43201">
    <property type="entry name" value="ACYL-COA SYNTHETASE"/>
    <property type="match status" value="1"/>
</dbReference>
<dbReference type="AlphaFoldDB" id="A0A938YGZ5"/>
<protein>
    <submittedName>
        <fullName evidence="6">AMP-binding protein</fullName>
    </submittedName>
</protein>
<evidence type="ECO:0000256" key="2">
    <source>
        <dbReference type="ARBA" id="ARBA00022598"/>
    </source>
</evidence>
<evidence type="ECO:0000313" key="7">
    <source>
        <dbReference type="Proteomes" id="UP000663801"/>
    </source>
</evidence>
<dbReference type="InterPro" id="IPR042099">
    <property type="entry name" value="ANL_N_sf"/>
</dbReference>
<feature type="domain" description="AMP-dependent synthetase/ligase" evidence="4">
    <location>
        <begin position="26"/>
        <end position="101"/>
    </location>
</feature>
<keyword evidence="2" id="KW-0436">Ligase</keyword>
<feature type="domain" description="AMP-binding enzyme C-terminal" evidence="5">
    <location>
        <begin position="453"/>
        <end position="492"/>
    </location>
</feature>
<dbReference type="Pfam" id="PF13193">
    <property type="entry name" value="AMP-binding_C"/>
    <property type="match status" value="1"/>
</dbReference>
<feature type="compositionally biased region" description="Low complexity" evidence="3">
    <location>
        <begin position="510"/>
        <end position="541"/>
    </location>
</feature>